<dbReference type="AlphaFoldDB" id="A0A284S725"/>
<evidence type="ECO:0000313" key="1">
    <source>
        <dbReference type="EMBL" id="SJL16817.1"/>
    </source>
</evidence>
<organism evidence="1 2">
    <name type="scientific">Armillaria ostoyae</name>
    <name type="common">Armillaria root rot fungus</name>
    <dbReference type="NCBI Taxonomy" id="47428"/>
    <lineage>
        <taxon>Eukaryota</taxon>
        <taxon>Fungi</taxon>
        <taxon>Dikarya</taxon>
        <taxon>Basidiomycota</taxon>
        <taxon>Agaricomycotina</taxon>
        <taxon>Agaricomycetes</taxon>
        <taxon>Agaricomycetidae</taxon>
        <taxon>Agaricales</taxon>
        <taxon>Marasmiineae</taxon>
        <taxon>Physalacriaceae</taxon>
        <taxon>Armillaria</taxon>
    </lineage>
</organism>
<dbReference type="OrthoDB" id="3043907at2759"/>
<dbReference type="Proteomes" id="UP000219338">
    <property type="component" value="Unassembled WGS sequence"/>
</dbReference>
<keyword evidence="2" id="KW-1185">Reference proteome</keyword>
<reference evidence="2" key="1">
    <citation type="journal article" date="2017" name="Nat. Ecol. Evol.">
        <title>Genome expansion and lineage-specific genetic innovations in the forest pathogenic fungi Armillaria.</title>
        <authorList>
            <person name="Sipos G."/>
            <person name="Prasanna A.N."/>
            <person name="Walter M.C."/>
            <person name="O'Connor E."/>
            <person name="Balint B."/>
            <person name="Krizsan K."/>
            <person name="Kiss B."/>
            <person name="Hess J."/>
            <person name="Varga T."/>
            <person name="Slot J."/>
            <person name="Riley R."/>
            <person name="Boka B."/>
            <person name="Rigling D."/>
            <person name="Barry K."/>
            <person name="Lee J."/>
            <person name="Mihaltcheva S."/>
            <person name="LaButti K."/>
            <person name="Lipzen A."/>
            <person name="Waldron R."/>
            <person name="Moloney N.M."/>
            <person name="Sperisen C."/>
            <person name="Kredics L."/>
            <person name="Vagvoelgyi C."/>
            <person name="Patrignani A."/>
            <person name="Fitzpatrick D."/>
            <person name="Nagy I."/>
            <person name="Doyle S."/>
            <person name="Anderson J.B."/>
            <person name="Grigoriev I.V."/>
            <person name="Gueldener U."/>
            <person name="Muensterkoetter M."/>
            <person name="Nagy L.G."/>
        </authorList>
    </citation>
    <scope>NUCLEOTIDE SEQUENCE [LARGE SCALE GENOMIC DNA]</scope>
    <source>
        <strain evidence="2">C18/9</strain>
    </source>
</reference>
<evidence type="ECO:0000313" key="2">
    <source>
        <dbReference type="Proteomes" id="UP000219338"/>
    </source>
</evidence>
<protein>
    <submittedName>
        <fullName evidence="1">Uncharacterized protein</fullName>
    </submittedName>
</protein>
<proteinExistence type="predicted"/>
<accession>A0A284S725</accession>
<dbReference type="EMBL" id="FUEG01000038">
    <property type="protein sequence ID" value="SJL16817.1"/>
    <property type="molecule type" value="Genomic_DNA"/>
</dbReference>
<name>A0A284S725_ARMOS</name>
<gene>
    <name evidence="1" type="ORF">ARMOST_20346</name>
</gene>
<sequence>MLEMNHLVVSSYKSGIQFSTLRKPMSGGREVQPKSVPMDAIRPWNVDGVQPFQLSEYTKLMMEYDELSPGNIVIVAFTVAAYKSKKKFNLASRNLQFFIRVLEYGLDDTIEGPVKRLRCAYARNATESKTLITPTPNTTHTNPQVRGGF</sequence>